<dbReference type="RefSeq" id="WP_073611755.1">
    <property type="nucleotide sequence ID" value="NZ_FRFE01000002.1"/>
</dbReference>
<dbReference type="SUPFAM" id="SSF46565">
    <property type="entry name" value="Chaperone J-domain"/>
    <property type="match status" value="1"/>
</dbReference>
<dbReference type="EMBL" id="FRFE01000002">
    <property type="protein sequence ID" value="SHO43438.1"/>
    <property type="molecule type" value="Genomic_DNA"/>
</dbReference>
<reference evidence="1 2" key="1">
    <citation type="submission" date="2016-12" db="EMBL/GenBank/DDBJ databases">
        <authorList>
            <person name="Song W.-J."/>
            <person name="Kurnit D.M."/>
        </authorList>
    </citation>
    <scope>NUCLEOTIDE SEQUENCE [LARGE SCALE GENOMIC DNA]</scope>
    <source>
        <strain evidence="1 2">DSM 18488</strain>
    </source>
</reference>
<evidence type="ECO:0000313" key="1">
    <source>
        <dbReference type="EMBL" id="SHO43438.1"/>
    </source>
</evidence>
<protein>
    <recommendedName>
        <fullName evidence="3">J domain-containing protein</fullName>
    </recommendedName>
</protein>
<dbReference type="AlphaFoldDB" id="A0A1M7XXK7"/>
<organism evidence="1 2">
    <name type="scientific">Desulfopila aestuarii DSM 18488</name>
    <dbReference type="NCBI Taxonomy" id="1121416"/>
    <lineage>
        <taxon>Bacteria</taxon>
        <taxon>Pseudomonadati</taxon>
        <taxon>Thermodesulfobacteriota</taxon>
        <taxon>Desulfobulbia</taxon>
        <taxon>Desulfobulbales</taxon>
        <taxon>Desulfocapsaceae</taxon>
        <taxon>Desulfopila</taxon>
    </lineage>
</organism>
<sequence length="233" mass="27144">MEKEDRLFEACRVLFGHEIELSREFLCYLRDEGVTSAFRKKAMEVHPDRALISGFSKQQCQDEFVSLQTACQVLRQHIASRNNTPRREISPAKQEGCQYFQPRGLPEERLLFGRFLYRMGVIEWRQLLMALTWQKSGRPRIGELGISLGYLDRNAVVAILKKSIKTGYFGTTAQNMGFLTAVEVRELLLRQKRQEKKIGQFFVEKGLLSRRELSILLGQCKAHNRQIELLYER</sequence>
<name>A0A1M7XXK7_9BACT</name>
<keyword evidence="2" id="KW-1185">Reference proteome</keyword>
<proteinExistence type="predicted"/>
<evidence type="ECO:0000313" key="2">
    <source>
        <dbReference type="Proteomes" id="UP000184603"/>
    </source>
</evidence>
<dbReference type="Proteomes" id="UP000184603">
    <property type="component" value="Unassembled WGS sequence"/>
</dbReference>
<gene>
    <name evidence="1" type="ORF">SAMN02745220_00374</name>
</gene>
<dbReference type="STRING" id="1121416.SAMN02745220_00374"/>
<dbReference type="InterPro" id="IPR036869">
    <property type="entry name" value="J_dom_sf"/>
</dbReference>
<accession>A0A1M7XXK7</accession>
<evidence type="ECO:0008006" key="3">
    <source>
        <dbReference type="Google" id="ProtNLM"/>
    </source>
</evidence>
<dbReference type="OrthoDB" id="5432239at2"/>